<reference evidence="2 3" key="2">
    <citation type="submission" date="2024-07" db="EMBL/GenBank/DDBJ databases">
        <authorList>
            <person name="Akdeniz Z."/>
        </authorList>
    </citation>
    <scope>NUCLEOTIDE SEQUENCE [LARGE SCALE GENOMIC DNA]</scope>
</reference>
<evidence type="ECO:0000313" key="1">
    <source>
        <dbReference type="EMBL" id="CAI9964583.1"/>
    </source>
</evidence>
<protein>
    <submittedName>
        <fullName evidence="2">Hypothetical_protein</fullName>
    </submittedName>
</protein>
<dbReference type="EMBL" id="CAXDID020000508">
    <property type="protein sequence ID" value="CAL6098403.1"/>
    <property type="molecule type" value="Genomic_DNA"/>
</dbReference>
<sequence length="115" mass="13778">MMKAKSVMLIEMMHRILLKVYINAIWLINLPYSNNLTRRQKTGVNENLQKQQNFNLCLQSLQFKVLQLDDIMVVVSQVVYYFILKESVDCGYFLFQLQYLSHIQILVEIHEIKYF</sequence>
<gene>
    <name evidence="1" type="ORF">HINF_LOCUS52228</name>
    <name evidence="2" type="ORF">HINF_LOCUS69592</name>
</gene>
<dbReference type="Proteomes" id="UP001642409">
    <property type="component" value="Unassembled WGS sequence"/>
</dbReference>
<reference evidence="1" key="1">
    <citation type="submission" date="2023-06" db="EMBL/GenBank/DDBJ databases">
        <authorList>
            <person name="Kurt Z."/>
        </authorList>
    </citation>
    <scope>NUCLEOTIDE SEQUENCE</scope>
</reference>
<proteinExistence type="predicted"/>
<name>A0AA86QUU9_9EUKA</name>
<evidence type="ECO:0000313" key="2">
    <source>
        <dbReference type="EMBL" id="CAL6098403.1"/>
    </source>
</evidence>
<dbReference type="AlphaFoldDB" id="A0AA86QUU9"/>
<accession>A0AA86QUU9</accession>
<evidence type="ECO:0000313" key="3">
    <source>
        <dbReference type="Proteomes" id="UP001642409"/>
    </source>
</evidence>
<organism evidence="1">
    <name type="scientific">Hexamita inflata</name>
    <dbReference type="NCBI Taxonomy" id="28002"/>
    <lineage>
        <taxon>Eukaryota</taxon>
        <taxon>Metamonada</taxon>
        <taxon>Diplomonadida</taxon>
        <taxon>Hexamitidae</taxon>
        <taxon>Hexamitinae</taxon>
        <taxon>Hexamita</taxon>
    </lineage>
</organism>
<keyword evidence="3" id="KW-1185">Reference proteome</keyword>
<comment type="caution">
    <text evidence="1">The sequence shown here is derived from an EMBL/GenBank/DDBJ whole genome shotgun (WGS) entry which is preliminary data.</text>
</comment>
<dbReference type="EMBL" id="CATOUU010000979">
    <property type="protein sequence ID" value="CAI9964583.1"/>
    <property type="molecule type" value="Genomic_DNA"/>
</dbReference>